<keyword evidence="2" id="KW-0813">Transport</keyword>
<evidence type="ECO:0000256" key="2">
    <source>
        <dbReference type="ARBA" id="ARBA00022448"/>
    </source>
</evidence>
<feature type="transmembrane region" description="Helical" evidence="7">
    <location>
        <begin position="517"/>
        <end position="539"/>
    </location>
</feature>
<feature type="transmembrane region" description="Helical" evidence="7">
    <location>
        <begin position="407"/>
        <end position="426"/>
    </location>
</feature>
<organism evidence="8">
    <name type="scientific">Pseudomonas peradeniyensis</name>
    <dbReference type="NCBI Taxonomy" id="2745488"/>
    <lineage>
        <taxon>Bacteria</taxon>
        <taxon>Pseudomonadati</taxon>
        <taxon>Pseudomonadota</taxon>
        <taxon>Gammaproteobacteria</taxon>
        <taxon>Pseudomonadales</taxon>
        <taxon>Pseudomonadaceae</taxon>
        <taxon>Pseudomonas</taxon>
    </lineage>
</organism>
<keyword evidence="6 7" id="KW-0472">Membrane</keyword>
<feature type="transmembrane region" description="Helical" evidence="7">
    <location>
        <begin position="119"/>
        <end position="136"/>
    </location>
</feature>
<dbReference type="GO" id="GO:0005886">
    <property type="term" value="C:plasma membrane"/>
    <property type="evidence" value="ECO:0007669"/>
    <property type="project" value="UniProtKB-SubCell"/>
</dbReference>
<reference evidence="8" key="2">
    <citation type="submission" date="2020-07" db="EMBL/GenBank/DDBJ databases">
        <authorList>
            <person name="Lood C."/>
            <person name="Girard L."/>
        </authorList>
    </citation>
    <scope>NUCLEOTIDE SEQUENCE</scope>
    <source>
        <strain evidence="8">BW13M1</strain>
    </source>
</reference>
<comment type="caution">
    <text evidence="8">The sequence shown here is derived from an EMBL/GenBank/DDBJ whole genome shotgun (WGS) entry which is preliminary data.</text>
</comment>
<feature type="transmembrane region" description="Helical" evidence="7">
    <location>
        <begin position="45"/>
        <end position="63"/>
    </location>
</feature>
<evidence type="ECO:0000256" key="3">
    <source>
        <dbReference type="ARBA" id="ARBA00022475"/>
    </source>
</evidence>
<accession>A0A923GEA7</accession>
<protein>
    <submittedName>
        <fullName evidence="8">FUSC family protein</fullName>
    </submittedName>
</protein>
<reference evidence="8" key="1">
    <citation type="journal article" date="2020" name="Microorganisms">
        <title>Reliable Identification of Environmental Pseudomonas Isolates Using the rpoD Gene.</title>
        <authorList>
            <consortium name="The Broad Institute Genome Sequencing Platform"/>
            <person name="Girard L."/>
            <person name="Lood C."/>
            <person name="Rokni-Zadeh H."/>
            <person name="van Noort V."/>
            <person name="Lavigne R."/>
            <person name="De Mot R."/>
        </authorList>
    </citation>
    <scope>NUCLEOTIDE SEQUENCE</scope>
    <source>
        <strain evidence="8">BW13M1</strain>
    </source>
</reference>
<dbReference type="PANTHER" id="PTHR30509:SF9">
    <property type="entry name" value="MULTIDRUG RESISTANCE PROTEIN MDTO"/>
    <property type="match status" value="1"/>
</dbReference>
<keyword evidence="5 7" id="KW-1133">Transmembrane helix</keyword>
<dbReference type="GO" id="GO:0022857">
    <property type="term" value="F:transmembrane transporter activity"/>
    <property type="evidence" value="ECO:0007669"/>
    <property type="project" value="InterPro"/>
</dbReference>
<feature type="transmembrane region" description="Helical" evidence="7">
    <location>
        <begin position="94"/>
        <end position="112"/>
    </location>
</feature>
<dbReference type="Pfam" id="PF04632">
    <property type="entry name" value="FUSC"/>
    <property type="match status" value="1"/>
</dbReference>
<gene>
    <name evidence="8" type="ORF">HU751_24660</name>
</gene>
<feature type="transmembrane region" description="Helical" evidence="7">
    <location>
        <begin position="142"/>
        <end position="165"/>
    </location>
</feature>
<sequence>MAPLIAYFRLALRPGRDVLLFALRTVVAGLLCLYLAFVFDLEQPKWVLMTVIIISLPLAGMTLKRSLAQVLGTVVGAAVAVLLMALFAQMPYTLLVSLALWLGLCTAGGTLLRYTDSHAFVLSGFTAVVVAMLAVPEPEGTFMLAVTRVTETLLAVACVAVVSLLSARPQAVANSYFAKVDSLLKLIAQHAAEVIRTEEDEAAFGQRQARLIAEVSALEGLRRHLYFDAPHLRSGDGLVQLFANQLVLLVSRLLVLRQQRELIKAHWQGPLPADIQLLRDAELASLDALARDGMALSAADREALRTLHKGFDDAADRAEFLNEPLPPHLRALAWALRWEQARLLQQLDELIELNEVIQQGRLASCPQQQGRASALHLDWPLAAMNAVRACLALLLIGGLWIESAWDGARSAVILMGVMCSLMATLPRPLLASQNYNRGLLVGMGLSALYQFALLPLFTDFEMLALCLAPLLYLAAVGLANPMTAGIGMGIGLISLLMIGPQNVGAYHNSDIQWFEFAGGYLVAGVLAMAVFALVFPFNAQKRIARLFRQTREDVRRQVLGNGSLAGQFAFESLLLDRLSALIGLLPAAADMTSRERVECALVCPALAIALGQARALCNSDLALPAATRTRLRESLQGVADFVGGQGAVALDPLLRELDDQAQLLDALHGAPGQMGRDVLRRLFILRVALAVAGQLLARYRQVLEAERSRLLPEVANAH</sequence>
<keyword evidence="3" id="KW-1003">Cell membrane</keyword>
<dbReference type="PANTHER" id="PTHR30509">
    <property type="entry name" value="P-HYDROXYBENZOIC ACID EFFLUX PUMP SUBUNIT-RELATED"/>
    <property type="match status" value="1"/>
</dbReference>
<name>A0A923GEA7_9PSED</name>
<evidence type="ECO:0000313" key="8">
    <source>
        <dbReference type="EMBL" id="MBC3448977.1"/>
    </source>
</evidence>
<dbReference type="EMBL" id="JABWRJ010000052">
    <property type="protein sequence ID" value="MBC3448977.1"/>
    <property type="molecule type" value="Genomic_DNA"/>
</dbReference>
<evidence type="ECO:0000256" key="7">
    <source>
        <dbReference type="SAM" id="Phobius"/>
    </source>
</evidence>
<dbReference type="InterPro" id="IPR006726">
    <property type="entry name" value="PHBA_efflux_AaeB/fusaric-R"/>
</dbReference>
<evidence type="ECO:0000256" key="6">
    <source>
        <dbReference type="ARBA" id="ARBA00023136"/>
    </source>
</evidence>
<feature type="transmembrane region" description="Helical" evidence="7">
    <location>
        <begin position="70"/>
        <end position="88"/>
    </location>
</feature>
<evidence type="ECO:0000256" key="5">
    <source>
        <dbReference type="ARBA" id="ARBA00022989"/>
    </source>
</evidence>
<comment type="subcellular location">
    <subcellularLocation>
        <location evidence="1">Cell membrane</location>
        <topology evidence="1">Multi-pass membrane protein</topology>
    </subcellularLocation>
</comment>
<dbReference type="AlphaFoldDB" id="A0A923GEA7"/>
<proteinExistence type="predicted"/>
<evidence type="ECO:0000256" key="1">
    <source>
        <dbReference type="ARBA" id="ARBA00004651"/>
    </source>
</evidence>
<feature type="transmembrane region" description="Helical" evidence="7">
    <location>
        <begin position="18"/>
        <end position="39"/>
    </location>
</feature>
<feature type="transmembrane region" description="Helical" evidence="7">
    <location>
        <begin position="381"/>
        <end position="401"/>
    </location>
</feature>
<feature type="transmembrane region" description="Helical" evidence="7">
    <location>
        <begin position="438"/>
        <end position="456"/>
    </location>
</feature>
<dbReference type="RefSeq" id="WP_186735432.1">
    <property type="nucleotide sequence ID" value="NZ_JABWRJ020000002.1"/>
</dbReference>
<keyword evidence="4 7" id="KW-0812">Transmembrane</keyword>
<evidence type="ECO:0000256" key="4">
    <source>
        <dbReference type="ARBA" id="ARBA00022692"/>
    </source>
</evidence>